<feature type="transmembrane region" description="Helical" evidence="6">
    <location>
        <begin position="386"/>
        <end position="409"/>
    </location>
</feature>
<evidence type="ECO:0000256" key="6">
    <source>
        <dbReference type="SAM" id="Phobius"/>
    </source>
</evidence>
<dbReference type="NCBIfam" id="NF006088">
    <property type="entry name" value="PRK08238.1"/>
    <property type="match status" value="1"/>
</dbReference>
<dbReference type="Pfam" id="PF12710">
    <property type="entry name" value="HAD"/>
    <property type="match status" value="1"/>
</dbReference>
<organism evidence="7 8">
    <name type="scientific">Acidovorax carolinensis</name>
    <dbReference type="NCBI Taxonomy" id="553814"/>
    <lineage>
        <taxon>Bacteria</taxon>
        <taxon>Pseudomonadati</taxon>
        <taxon>Pseudomonadota</taxon>
        <taxon>Betaproteobacteria</taxon>
        <taxon>Burkholderiales</taxon>
        <taxon>Comamonadaceae</taxon>
        <taxon>Acidovorax</taxon>
    </lineage>
</organism>
<evidence type="ECO:0000313" key="8">
    <source>
        <dbReference type="Proteomes" id="UP000194432"/>
    </source>
</evidence>
<dbReference type="Proteomes" id="UP000194432">
    <property type="component" value="Chromosome 1"/>
</dbReference>
<dbReference type="AlphaFoldDB" id="A0A240U6Y7"/>
<dbReference type="InterPro" id="IPR039653">
    <property type="entry name" value="Prenyltransferase"/>
</dbReference>
<dbReference type="KEGG" id="acin:CBP34_17780"/>
<evidence type="ECO:0000256" key="1">
    <source>
        <dbReference type="ARBA" id="ARBA00004141"/>
    </source>
</evidence>
<evidence type="ECO:0000256" key="5">
    <source>
        <dbReference type="ARBA" id="ARBA00023136"/>
    </source>
</evidence>
<dbReference type="GO" id="GO:0016765">
    <property type="term" value="F:transferase activity, transferring alkyl or aryl (other than methyl) groups"/>
    <property type="evidence" value="ECO:0007669"/>
    <property type="project" value="InterPro"/>
</dbReference>
<dbReference type="SUPFAM" id="SSF56784">
    <property type="entry name" value="HAD-like"/>
    <property type="match status" value="1"/>
</dbReference>
<dbReference type="InterPro" id="IPR036412">
    <property type="entry name" value="HAD-like_sf"/>
</dbReference>
<dbReference type="Gene3D" id="3.40.50.1000">
    <property type="entry name" value="HAD superfamily/HAD-like"/>
    <property type="match status" value="1"/>
</dbReference>
<dbReference type="PANTHER" id="PTHR11048">
    <property type="entry name" value="PRENYLTRANSFERASES"/>
    <property type="match status" value="1"/>
</dbReference>
<sequence length="482" mass="52902">MGDTSNLPLVVDLDGTLTPTDTLLESLVRLLKHSPVSLLWLPLWLMRGRSGFKDAISARVAIDAQKIPYCAPLLAYLQAEKSRGRQIVLATAAHHTTADEVSRHLGIFDKVLATHAGSNLKGLAKLKAIQENVGEAFVYAGDSRADLPIWKQARAAILVGVAQSTAALVRRDVPIEREYPKQSSGMAVWLRALRVHQWIKNLLLFVPLLTTFAFTDVYKLGSMVLAFLAFSLAASATYIVNDLWDLESDRSHPRKRLRPFACGALPILHGLLVAGIALVLSLFLASTVSRGFLWMLVTYLVLTSFYSWVIKEYVLMDVLMLSLLYTIRILAGSVAIGVATSSWLLAFSAFLFLSLALVKRCAELVSLKEAGAGATRGRDYRVSDLVVLWPLGVGAALCAVVVFGLFISAPETQARYATPQMLWLVAIGLVYWMARLWVKTSRGEMHDDPVVYAIKDRGSRLTVLAMIVAAMAAHFLTVELLP</sequence>
<keyword evidence="7" id="KW-0808">Transferase</keyword>
<evidence type="ECO:0000256" key="2">
    <source>
        <dbReference type="ARBA" id="ARBA00022475"/>
    </source>
</evidence>
<dbReference type="CDD" id="cd13963">
    <property type="entry name" value="PT_UbiA_2"/>
    <property type="match status" value="1"/>
</dbReference>
<protein>
    <submittedName>
        <fullName evidence="7">4-hydroxybenzoate polyprenyltransferase</fullName>
    </submittedName>
</protein>
<feature type="transmembrane region" description="Helical" evidence="6">
    <location>
        <begin position="220"/>
        <end position="240"/>
    </location>
</feature>
<evidence type="ECO:0000256" key="3">
    <source>
        <dbReference type="ARBA" id="ARBA00022692"/>
    </source>
</evidence>
<dbReference type="InterPro" id="IPR023214">
    <property type="entry name" value="HAD_sf"/>
</dbReference>
<dbReference type="GO" id="GO:0005886">
    <property type="term" value="C:plasma membrane"/>
    <property type="evidence" value="ECO:0007669"/>
    <property type="project" value="TreeGrafter"/>
</dbReference>
<feature type="transmembrane region" description="Helical" evidence="6">
    <location>
        <begin position="459"/>
        <end position="477"/>
    </location>
</feature>
<evidence type="ECO:0000313" key="7">
    <source>
        <dbReference type="EMBL" id="ART53140.1"/>
    </source>
</evidence>
<comment type="subcellular location">
    <subcellularLocation>
        <location evidence="1">Membrane</location>
        <topology evidence="1">Multi-pass membrane protein</topology>
    </subcellularLocation>
</comment>
<dbReference type="InterPro" id="IPR000537">
    <property type="entry name" value="UbiA_prenyltransferase"/>
</dbReference>
<keyword evidence="3 6" id="KW-0812">Transmembrane</keyword>
<dbReference type="GO" id="GO:0009247">
    <property type="term" value="P:glycolipid biosynthetic process"/>
    <property type="evidence" value="ECO:0007669"/>
    <property type="project" value="TreeGrafter"/>
</dbReference>
<feature type="transmembrane region" description="Helical" evidence="6">
    <location>
        <begin position="421"/>
        <end position="438"/>
    </location>
</feature>
<gene>
    <name evidence="7" type="ORF">CBP34_17780</name>
</gene>
<feature type="transmembrane region" description="Helical" evidence="6">
    <location>
        <begin position="198"/>
        <end position="214"/>
    </location>
</feature>
<proteinExistence type="predicted"/>
<keyword evidence="5 6" id="KW-0472">Membrane</keyword>
<dbReference type="PANTHER" id="PTHR11048:SF5">
    <property type="entry name" value="DECAPRENYL-PHOSPHATE PHOSPHORIBOSYLTRANSFERASE"/>
    <property type="match status" value="1"/>
</dbReference>
<dbReference type="Gene3D" id="1.10.357.140">
    <property type="entry name" value="UbiA prenyltransferase"/>
    <property type="match status" value="1"/>
</dbReference>
<keyword evidence="2" id="KW-1003">Cell membrane</keyword>
<dbReference type="EMBL" id="CP021361">
    <property type="protein sequence ID" value="ART53140.1"/>
    <property type="molecule type" value="Genomic_DNA"/>
</dbReference>
<keyword evidence="8" id="KW-1185">Reference proteome</keyword>
<dbReference type="RefSeq" id="WP_094098795.1">
    <property type="nucleotide sequence ID" value="NZ_CP021361.1"/>
</dbReference>
<feature type="transmembrane region" description="Helical" evidence="6">
    <location>
        <begin position="260"/>
        <end position="285"/>
    </location>
</feature>
<keyword evidence="4 6" id="KW-1133">Transmembrane helix</keyword>
<dbReference type="Pfam" id="PF01040">
    <property type="entry name" value="UbiA"/>
    <property type="match status" value="1"/>
</dbReference>
<dbReference type="InterPro" id="IPR044878">
    <property type="entry name" value="UbiA_sf"/>
</dbReference>
<evidence type="ECO:0000256" key="4">
    <source>
        <dbReference type="ARBA" id="ARBA00022989"/>
    </source>
</evidence>
<reference evidence="7 8" key="1">
    <citation type="submission" date="2017-05" db="EMBL/GenBank/DDBJ databases">
        <title>Polyphasic characterization of four soil-derived phenanthrene-degrading Acidovorax strains and proposal of Acidovorax phenanthrenivorans sp. nov.</title>
        <authorList>
            <person name="Singleton D.R."/>
            <person name="Lee J."/>
            <person name="Dickey A.N."/>
            <person name="Stroud A."/>
            <person name="Scholl E.H."/>
            <person name="Wright F.A."/>
            <person name="Aitken M.D."/>
        </authorList>
    </citation>
    <scope>NUCLEOTIDE SEQUENCE [LARGE SCALE GENOMIC DNA]</scope>
    <source>
        <strain evidence="7">NA3</strain>
    </source>
</reference>
<feature type="transmembrane region" description="Helical" evidence="6">
    <location>
        <begin position="291"/>
        <end position="309"/>
    </location>
</feature>
<name>A0A240U6Y7_9BURK</name>
<accession>A0A240U6Y7</accession>